<proteinExistence type="inferred from homology"/>
<dbReference type="InterPro" id="IPR027417">
    <property type="entry name" value="P-loop_NTPase"/>
</dbReference>
<name>A0ABR3VI38_HUMIN</name>
<reference evidence="5 6" key="1">
    <citation type="journal article" date="2024" name="Commun. Biol.">
        <title>Comparative genomic analysis of thermophilic fungi reveals convergent evolutionary adaptations and gene losses.</title>
        <authorList>
            <person name="Steindorff A.S."/>
            <person name="Aguilar-Pontes M.V."/>
            <person name="Robinson A.J."/>
            <person name="Andreopoulos B."/>
            <person name="LaButti K."/>
            <person name="Kuo A."/>
            <person name="Mondo S."/>
            <person name="Riley R."/>
            <person name="Otillar R."/>
            <person name="Haridas S."/>
            <person name="Lipzen A."/>
            <person name="Grimwood J."/>
            <person name="Schmutz J."/>
            <person name="Clum A."/>
            <person name="Reid I.D."/>
            <person name="Moisan M.C."/>
            <person name="Butler G."/>
            <person name="Nguyen T.T.M."/>
            <person name="Dewar K."/>
            <person name="Conant G."/>
            <person name="Drula E."/>
            <person name="Henrissat B."/>
            <person name="Hansel C."/>
            <person name="Singer S."/>
            <person name="Hutchinson M.I."/>
            <person name="de Vries R.P."/>
            <person name="Natvig D.O."/>
            <person name="Powell A.J."/>
            <person name="Tsang A."/>
            <person name="Grigoriev I.V."/>
        </authorList>
    </citation>
    <scope>NUCLEOTIDE SEQUENCE [LARGE SCALE GENOMIC DNA]</scope>
    <source>
        <strain evidence="5 6">CBS 620.91</strain>
    </source>
</reference>
<dbReference type="Proteomes" id="UP001583172">
    <property type="component" value="Unassembled WGS sequence"/>
</dbReference>
<dbReference type="InterPro" id="IPR001752">
    <property type="entry name" value="Kinesin_motor_dom"/>
</dbReference>
<dbReference type="InterPro" id="IPR029045">
    <property type="entry name" value="ClpP/crotonase-like_dom_sf"/>
</dbReference>
<organism evidence="5 6">
    <name type="scientific">Humicola insolens</name>
    <name type="common">Soft-rot fungus</name>
    <dbReference type="NCBI Taxonomy" id="85995"/>
    <lineage>
        <taxon>Eukaryota</taxon>
        <taxon>Fungi</taxon>
        <taxon>Dikarya</taxon>
        <taxon>Ascomycota</taxon>
        <taxon>Pezizomycotina</taxon>
        <taxon>Sordariomycetes</taxon>
        <taxon>Sordariomycetidae</taxon>
        <taxon>Sordariales</taxon>
        <taxon>Chaetomiaceae</taxon>
        <taxon>Mycothermus</taxon>
    </lineage>
</organism>
<dbReference type="PANTHER" id="PTHR11941:SF171">
    <property type="entry name" value="SD19268P"/>
    <property type="match status" value="1"/>
</dbReference>
<evidence type="ECO:0000256" key="1">
    <source>
        <dbReference type="ARBA" id="ARBA00005254"/>
    </source>
</evidence>
<sequence length="483" mass="51297">MPPSLRAKSINVYARWRPLTASEGATGEISRSTVANDKSLSSITISRQTLGPYSSWTSPPVFTAVFNPEDDNSAVCNTTVAPAIPKVLEGGTCTFLASGPSGSGKTHTIVGDGQDSDGGMSFAHCPEPSVMPPSLTVSSVSVALRACRLAVRGSRFARCAYSTATSNDANNGPLVRTIDLPAPNSGHIRILELNRPAARNAISRALLASLRDEIDAVHAQYDPATGEEVPTPSWEKRFGGVAGDDKKGPTRALIVASAVESCFCAGADLKERKGFTQEETANFLHSLRSTFTSLSTLPIPTISAISSLALGGGLELALSTHFRVLTSNAVVGLPETRLGIIPGAGGTYRLPALIGVPRARDLILTGRRVSAAEAYFMGIADRLVEVAPESEEQEKEWEALKDDAEREKVILAAARRAALSEAVRLAAEICEGGPVAIRAALKAVEEPCESVENSMYERVVKTEDRDEALKAFAEKRRPVFKGR</sequence>
<keyword evidence="2" id="KW-0456">Lyase</keyword>
<comment type="caution">
    <text evidence="5">The sequence shown here is derived from an EMBL/GenBank/DDBJ whole genome shotgun (WGS) entry which is preliminary data.</text>
</comment>
<dbReference type="PANTHER" id="PTHR11941">
    <property type="entry name" value="ENOYL-COA HYDRATASE-RELATED"/>
    <property type="match status" value="1"/>
</dbReference>
<evidence type="ECO:0000259" key="4">
    <source>
        <dbReference type="PROSITE" id="PS50067"/>
    </source>
</evidence>
<evidence type="ECO:0000313" key="6">
    <source>
        <dbReference type="Proteomes" id="UP001583172"/>
    </source>
</evidence>
<dbReference type="Gene3D" id="3.90.226.10">
    <property type="entry name" value="2-enoyl-CoA Hydratase, Chain A, domain 1"/>
    <property type="match status" value="1"/>
</dbReference>
<protein>
    <recommendedName>
        <fullName evidence="4">Kinesin motor domain-containing protein</fullName>
    </recommendedName>
</protein>
<keyword evidence="6" id="KW-1185">Reference proteome</keyword>
<dbReference type="Gene3D" id="1.10.12.10">
    <property type="entry name" value="Lyase 2-enoyl-coa Hydratase, Chain A, domain 2"/>
    <property type="match status" value="1"/>
</dbReference>
<gene>
    <name evidence="5" type="ORF">VTJ49DRAFT_7736</name>
</gene>
<dbReference type="SUPFAM" id="SSF52096">
    <property type="entry name" value="ClpP/crotonase"/>
    <property type="match status" value="1"/>
</dbReference>
<evidence type="ECO:0000313" key="5">
    <source>
        <dbReference type="EMBL" id="KAL1840781.1"/>
    </source>
</evidence>
<dbReference type="SUPFAM" id="SSF52540">
    <property type="entry name" value="P-loop containing nucleoside triphosphate hydrolases"/>
    <property type="match status" value="1"/>
</dbReference>
<keyword evidence="3" id="KW-0505">Motor protein</keyword>
<comment type="similarity">
    <text evidence="1">Belongs to the enoyl-CoA hydratase/isomerase family.</text>
</comment>
<comment type="similarity">
    <text evidence="3">Belongs to the TRAFAC class myosin-kinesin ATPase superfamily. Kinesin family.</text>
</comment>
<dbReference type="InterPro" id="IPR001753">
    <property type="entry name" value="Enoyl-CoA_hydra/iso"/>
</dbReference>
<dbReference type="InterPro" id="IPR036961">
    <property type="entry name" value="Kinesin_motor_dom_sf"/>
</dbReference>
<dbReference type="EMBL" id="JAZGSY010000099">
    <property type="protein sequence ID" value="KAL1840781.1"/>
    <property type="molecule type" value="Genomic_DNA"/>
</dbReference>
<accession>A0ABR3VI38</accession>
<evidence type="ECO:0000256" key="3">
    <source>
        <dbReference type="PROSITE-ProRule" id="PRU00283"/>
    </source>
</evidence>
<dbReference type="InterPro" id="IPR014748">
    <property type="entry name" value="Enoyl-CoA_hydra_C"/>
</dbReference>
<keyword evidence="3" id="KW-0067">ATP-binding</keyword>
<feature type="domain" description="Kinesin motor" evidence="4">
    <location>
        <begin position="9"/>
        <end position="119"/>
    </location>
</feature>
<evidence type="ECO:0000256" key="2">
    <source>
        <dbReference type="ARBA" id="ARBA00023239"/>
    </source>
</evidence>
<dbReference type="PROSITE" id="PS50067">
    <property type="entry name" value="KINESIN_MOTOR_2"/>
    <property type="match status" value="1"/>
</dbReference>
<feature type="binding site" evidence="3">
    <location>
        <begin position="99"/>
        <end position="106"/>
    </location>
    <ligand>
        <name>ATP</name>
        <dbReference type="ChEBI" id="CHEBI:30616"/>
    </ligand>
</feature>
<dbReference type="CDD" id="cd06558">
    <property type="entry name" value="crotonase-like"/>
    <property type="match status" value="1"/>
</dbReference>
<dbReference type="Pfam" id="PF00225">
    <property type="entry name" value="Kinesin"/>
    <property type="match status" value="1"/>
</dbReference>
<keyword evidence="3" id="KW-0547">Nucleotide-binding</keyword>
<dbReference type="Gene3D" id="3.40.850.10">
    <property type="entry name" value="Kinesin motor domain"/>
    <property type="match status" value="1"/>
</dbReference>
<dbReference type="Pfam" id="PF00378">
    <property type="entry name" value="ECH_1"/>
    <property type="match status" value="1"/>
</dbReference>